<evidence type="ECO:0000313" key="4">
    <source>
        <dbReference type="EMBL" id="KAH0463787.1"/>
    </source>
</evidence>
<keyword evidence="1" id="KW-0175">Coiled coil</keyword>
<dbReference type="PANTHER" id="PTHR46740">
    <property type="entry name" value="PROTEIN DYAD"/>
    <property type="match status" value="1"/>
</dbReference>
<dbReference type="InterPro" id="IPR044221">
    <property type="entry name" value="DYAD/AMEIOTIC1"/>
</dbReference>
<keyword evidence="5" id="KW-1185">Reference proteome</keyword>
<evidence type="ECO:0000256" key="2">
    <source>
        <dbReference type="SAM" id="MobiDB-lite"/>
    </source>
</evidence>
<comment type="caution">
    <text evidence="4">The sequence shown here is derived from an EMBL/GenBank/DDBJ whole genome shotgun (WGS) entry which is preliminary data.</text>
</comment>
<evidence type="ECO:0000256" key="1">
    <source>
        <dbReference type="SAM" id="Coils"/>
    </source>
</evidence>
<feature type="region of interest" description="Disordered" evidence="2">
    <location>
        <begin position="174"/>
        <end position="225"/>
    </location>
</feature>
<feature type="compositionally biased region" description="Basic and acidic residues" evidence="2">
    <location>
        <begin position="185"/>
        <end position="195"/>
    </location>
</feature>
<reference evidence="4 5" key="1">
    <citation type="journal article" date="2021" name="Hortic Res">
        <title>Chromosome-scale assembly of the Dendrobium chrysotoxum genome enhances the understanding of orchid evolution.</title>
        <authorList>
            <person name="Zhang Y."/>
            <person name="Zhang G.Q."/>
            <person name="Zhang D."/>
            <person name="Liu X.D."/>
            <person name="Xu X.Y."/>
            <person name="Sun W.H."/>
            <person name="Yu X."/>
            <person name="Zhu X."/>
            <person name="Wang Z.W."/>
            <person name="Zhao X."/>
            <person name="Zhong W.Y."/>
            <person name="Chen H."/>
            <person name="Yin W.L."/>
            <person name="Huang T."/>
            <person name="Niu S.C."/>
            <person name="Liu Z.J."/>
        </authorList>
    </citation>
    <scope>NUCLEOTIDE SEQUENCE [LARGE SCALE GENOMIC DNA]</scope>
    <source>
        <strain evidence="4">Lindl</strain>
    </source>
</reference>
<dbReference type="AlphaFoldDB" id="A0AAV7H7A4"/>
<dbReference type="GO" id="GO:0007131">
    <property type="term" value="P:reciprocal meiotic recombination"/>
    <property type="evidence" value="ECO:0007669"/>
    <property type="project" value="InterPro"/>
</dbReference>
<dbReference type="Pfam" id="PF25874">
    <property type="entry name" value="WHD_plant_repro"/>
    <property type="match status" value="1"/>
</dbReference>
<evidence type="ECO:0000259" key="3">
    <source>
        <dbReference type="Pfam" id="PF25874"/>
    </source>
</evidence>
<dbReference type="InterPro" id="IPR059080">
    <property type="entry name" value="WHD_PTC1"/>
</dbReference>
<evidence type="ECO:0000313" key="5">
    <source>
        <dbReference type="Proteomes" id="UP000775213"/>
    </source>
</evidence>
<organism evidence="4 5">
    <name type="scientific">Dendrobium chrysotoxum</name>
    <name type="common">Orchid</name>
    <dbReference type="NCBI Taxonomy" id="161865"/>
    <lineage>
        <taxon>Eukaryota</taxon>
        <taxon>Viridiplantae</taxon>
        <taxon>Streptophyta</taxon>
        <taxon>Embryophyta</taxon>
        <taxon>Tracheophyta</taxon>
        <taxon>Spermatophyta</taxon>
        <taxon>Magnoliopsida</taxon>
        <taxon>Liliopsida</taxon>
        <taxon>Asparagales</taxon>
        <taxon>Orchidaceae</taxon>
        <taxon>Epidendroideae</taxon>
        <taxon>Malaxideae</taxon>
        <taxon>Dendrobiinae</taxon>
        <taxon>Dendrobium</taxon>
    </lineage>
</organism>
<dbReference type="EMBL" id="JAGFBR010000007">
    <property type="protein sequence ID" value="KAH0463787.1"/>
    <property type="molecule type" value="Genomic_DNA"/>
</dbReference>
<name>A0AAV7H7A4_DENCH</name>
<dbReference type="GO" id="GO:0051177">
    <property type="term" value="P:meiotic sister chromatid cohesion"/>
    <property type="evidence" value="ECO:0007669"/>
    <property type="project" value="InterPro"/>
</dbReference>
<sequence length="534" mass="61486">MHRQFDPRIQRQELYELGSFYEIDHDKLPPKSPIQLKAIRVVMVAEATMLNVTVSFPSTLALRCYFTADHMVDFPELDERFLMSTNQAGGILRWRMASALLEAGTRRMSFWLLNPASLDTELALVESDKEDDHTKPVISIETCLQSLKCANVVGWGIRRKVRYIGRHCGSMTEQKLVQKGGGRKRTQEISKNHENKKTKKKKEVDGRESKKPKAEKAVKEKCTRGSKGRWSTERYEAAEKRLLEIMRAKKEELGTPVLRQALRDEARKHIGDTGLLDHLLKHMTGKIVSNGTERFRRRHNSEGAMEYWIEPAELVDIRRKAGVNDSFWVPPPGWKLSDSLFPSSCGSDCKLAIADLKQQVAAQLTRCDEQQNSLKKLEKETREINVESEKVIGAWQFIDSLTAQDKCQILLEQRTKQEEELVALFDYMRGIKRFRNRCKSVLSGSFIKLPVAYEKKNAMHVCCTVKQAEKPVQKPPFHQPGEAENMNSFRFLLKQVEKPNSFLFLLKQVENLDLLADDPPTENTDKTRDDKWRR</sequence>
<gene>
    <name evidence="4" type="ORF">IEQ34_006573</name>
</gene>
<protein>
    <recommendedName>
        <fullName evidence="3">PTC1-like winged helix-turn-helix domain-containing protein</fullName>
    </recommendedName>
</protein>
<feature type="domain" description="PTC1-like winged helix-turn-helix" evidence="3">
    <location>
        <begin position="229"/>
        <end position="310"/>
    </location>
</feature>
<feature type="compositionally biased region" description="Basic and acidic residues" evidence="2">
    <location>
        <begin position="202"/>
        <end position="223"/>
    </location>
</feature>
<proteinExistence type="predicted"/>
<feature type="coiled-coil region" evidence="1">
    <location>
        <begin position="353"/>
        <end position="387"/>
    </location>
</feature>
<accession>A0AAV7H7A4</accession>
<dbReference type="Proteomes" id="UP000775213">
    <property type="component" value="Unassembled WGS sequence"/>
</dbReference>
<dbReference type="PANTHER" id="PTHR46740:SF2">
    <property type="entry name" value="PROTEIN DYAD"/>
    <property type="match status" value="1"/>
</dbReference>